<evidence type="ECO:0000256" key="2">
    <source>
        <dbReference type="ARBA" id="ARBA00022729"/>
    </source>
</evidence>
<name>A0A7R7DKJ4_9ACTN</name>
<dbReference type="GO" id="GO:0005975">
    <property type="term" value="P:carbohydrate metabolic process"/>
    <property type="evidence" value="ECO:0007669"/>
    <property type="project" value="InterPro"/>
</dbReference>
<sequence>MEMTRRQALVLGAAAVGAAGGASALAPRAARAGDADEFETLRRRWATLLTGGTADPADPDVVRALSDVDDAAESVWQAMDTGADAATPWPDLPLTATDGVNANACLNRLLTLAVAWATEGAAKHGDGAVLAAIVGALDLVYCKRYNENARELGNWWNWEIGCPKTLAQILVLLPGQVPADQLANHLRVIGHFVPNADRRTNYPSLAETGANRMDKAVIVALSGIVGRDPDRIALARDGVSDVRDSGRYGIFQYVTRGDGFYRDGSFIQHDSIPYVGSYGAVLLDDISRLLLLLAGSSWAITDPNQNVVLDAVSASYAPFLTSGAMMDCVRGRAVSRQHSSDHDAGHGIVDSVLLLAQGAPASYAASFRALAKGWLRRDTARPYLATATLPQLVAAKAVLADGGVTATPEPEYHRQFPHQDRIVHRRRDWSFTLGLSSDRIFRYECGNGENLHGWYTGDGMTYLYLADDLAQFSDGFWPTVDPYRLPGVTVGTEPRADAVSHGTSGPIAFDAWVGGTSLADRYGAVGMAFTSYDRTITARKSWFLLDDAVVALGAGIARSGDEHPVLSVVENRNLHAGGTNRLLVDGHRQPDDLGWQGRFGGARWAHLDGVGGYVFGGDATLHAERAERTGSWHDINTGSDTAGNGDELTRRYLTLWFDHGTTPSDAGYQYVLLPTASAAATARWAADPPVRVLANTAAVQAIQVSRPRLTMATFQAAGQAGRLATDGPAAVLVAADGARITVAVSDPSRTAETVRVTLPFPVRRLTDADDTVRLVSAGPRAVLAVAVGGSSGATHTAALLR</sequence>
<keyword evidence="3 8" id="KW-0456">Lyase</keyword>
<dbReference type="GO" id="GO:0005576">
    <property type="term" value="C:extracellular region"/>
    <property type="evidence" value="ECO:0007669"/>
    <property type="project" value="InterPro"/>
</dbReference>
<keyword evidence="9" id="KW-1185">Reference proteome</keyword>
<dbReference type="Gene3D" id="2.60.220.10">
    <property type="entry name" value="Polysaccharide lyase family 8-like, C-terminal"/>
    <property type="match status" value="1"/>
</dbReference>
<dbReference type="Gene3D" id="1.50.10.100">
    <property type="entry name" value="Chondroitin AC/alginate lyase"/>
    <property type="match status" value="1"/>
</dbReference>
<dbReference type="InterPro" id="IPR003159">
    <property type="entry name" value="Lyase_8_central_dom"/>
</dbReference>
<evidence type="ECO:0000259" key="5">
    <source>
        <dbReference type="Pfam" id="PF02278"/>
    </source>
</evidence>
<dbReference type="InterPro" id="IPR006311">
    <property type="entry name" value="TAT_signal"/>
</dbReference>
<dbReference type="AlphaFoldDB" id="A0A7R7DKJ4"/>
<feature type="active site" evidence="4">
    <location>
        <position position="332"/>
    </location>
</feature>
<evidence type="ECO:0000256" key="3">
    <source>
        <dbReference type="ARBA" id="ARBA00023239"/>
    </source>
</evidence>
<dbReference type="InterPro" id="IPR011071">
    <property type="entry name" value="Lyase_8-like_C"/>
</dbReference>
<evidence type="ECO:0000256" key="4">
    <source>
        <dbReference type="PIRSR" id="PIRSR638970-1"/>
    </source>
</evidence>
<dbReference type="InterPro" id="IPR011013">
    <property type="entry name" value="Gal_mutarotase_sf_dom"/>
</dbReference>
<dbReference type="SUPFAM" id="SSF74650">
    <property type="entry name" value="Galactose mutarotase-like"/>
    <property type="match status" value="1"/>
</dbReference>
<dbReference type="KEGG" id="atl:Athai_07180"/>
<gene>
    <name evidence="8" type="ORF">Athai_07180</name>
</gene>
<dbReference type="GO" id="GO:0030246">
    <property type="term" value="F:carbohydrate binding"/>
    <property type="evidence" value="ECO:0007669"/>
    <property type="project" value="InterPro"/>
</dbReference>
<dbReference type="InterPro" id="IPR004103">
    <property type="entry name" value="Lyase_8_C"/>
</dbReference>
<dbReference type="PROSITE" id="PS51318">
    <property type="entry name" value="TAT"/>
    <property type="match status" value="1"/>
</dbReference>
<reference evidence="8 9" key="1">
    <citation type="submission" date="2020-08" db="EMBL/GenBank/DDBJ databases">
        <title>Whole genome shotgun sequence of Actinocatenispora thailandica NBRC 105041.</title>
        <authorList>
            <person name="Komaki H."/>
            <person name="Tamura T."/>
        </authorList>
    </citation>
    <scope>NUCLEOTIDE SEQUENCE [LARGE SCALE GENOMIC DNA]</scope>
    <source>
        <strain evidence="8 9">NBRC 105041</strain>
    </source>
</reference>
<protein>
    <submittedName>
        <fullName evidence="8">Lyase</fullName>
    </submittedName>
</protein>
<dbReference type="EMBL" id="AP023355">
    <property type="protein sequence ID" value="BCJ33215.1"/>
    <property type="molecule type" value="Genomic_DNA"/>
</dbReference>
<dbReference type="InterPro" id="IPR008929">
    <property type="entry name" value="Chondroitin_lyas"/>
</dbReference>
<feature type="domain" description="Polysaccharide lyase 8 N-terminal alpha-helical" evidence="7">
    <location>
        <begin position="45"/>
        <end position="371"/>
    </location>
</feature>
<keyword evidence="2" id="KW-0732">Signal</keyword>
<dbReference type="Pfam" id="PF08124">
    <property type="entry name" value="Lyase_8_N"/>
    <property type="match status" value="1"/>
</dbReference>
<dbReference type="InterPro" id="IPR014718">
    <property type="entry name" value="GH-type_carb-bd"/>
</dbReference>
<dbReference type="Proteomes" id="UP000611640">
    <property type="component" value="Chromosome"/>
</dbReference>
<comment type="similarity">
    <text evidence="1">Belongs to the polysaccharide lyase 8 family.</text>
</comment>
<evidence type="ECO:0000259" key="7">
    <source>
        <dbReference type="Pfam" id="PF08124"/>
    </source>
</evidence>
<feature type="domain" description="Polysaccharide lyase family 8 central" evidence="5">
    <location>
        <begin position="413"/>
        <end position="677"/>
    </location>
</feature>
<evidence type="ECO:0000313" key="8">
    <source>
        <dbReference type="EMBL" id="BCJ33215.1"/>
    </source>
</evidence>
<feature type="active site" evidence="4">
    <location>
        <position position="278"/>
    </location>
</feature>
<feature type="active site" evidence="4">
    <location>
        <position position="269"/>
    </location>
</feature>
<proteinExistence type="inferred from homology"/>
<evidence type="ECO:0000313" key="9">
    <source>
        <dbReference type="Proteomes" id="UP000611640"/>
    </source>
</evidence>
<dbReference type="InterPro" id="IPR038970">
    <property type="entry name" value="Lyase_8"/>
</dbReference>
<evidence type="ECO:0000259" key="6">
    <source>
        <dbReference type="Pfam" id="PF02884"/>
    </source>
</evidence>
<accession>A0A7R7DKJ4</accession>
<dbReference type="RefSeq" id="WP_203960143.1">
    <property type="nucleotide sequence ID" value="NZ_AP023355.1"/>
</dbReference>
<dbReference type="Pfam" id="PF02884">
    <property type="entry name" value="Lyase_8_C"/>
    <property type="match status" value="1"/>
</dbReference>
<dbReference type="SUPFAM" id="SSF48230">
    <property type="entry name" value="Chondroitin AC/alginate lyase"/>
    <property type="match status" value="1"/>
</dbReference>
<dbReference type="CDD" id="cd01083">
    <property type="entry name" value="GAG_Lyase"/>
    <property type="match status" value="1"/>
</dbReference>
<dbReference type="InterPro" id="IPR012970">
    <property type="entry name" value="Lyase_8_alpha_N"/>
</dbReference>
<dbReference type="PANTHER" id="PTHR38481:SF1">
    <property type="entry name" value="HYALURONATE LYASE"/>
    <property type="match status" value="1"/>
</dbReference>
<dbReference type="PANTHER" id="PTHR38481">
    <property type="entry name" value="HYALURONATE LYASE"/>
    <property type="match status" value="1"/>
</dbReference>
<dbReference type="Pfam" id="PF02278">
    <property type="entry name" value="Lyase_8"/>
    <property type="match status" value="1"/>
</dbReference>
<organism evidence="8 9">
    <name type="scientific">Actinocatenispora thailandica</name>
    <dbReference type="NCBI Taxonomy" id="227318"/>
    <lineage>
        <taxon>Bacteria</taxon>
        <taxon>Bacillati</taxon>
        <taxon>Actinomycetota</taxon>
        <taxon>Actinomycetes</taxon>
        <taxon>Micromonosporales</taxon>
        <taxon>Micromonosporaceae</taxon>
        <taxon>Actinocatenispora</taxon>
    </lineage>
</organism>
<feature type="domain" description="Polysaccharide lyase family 8 C-terminal" evidence="6">
    <location>
        <begin position="691"/>
        <end position="754"/>
    </location>
</feature>
<dbReference type="SUPFAM" id="SSF49863">
    <property type="entry name" value="Hyaluronate lyase-like, C-terminal domain"/>
    <property type="match status" value="1"/>
</dbReference>
<dbReference type="GO" id="GO:0016837">
    <property type="term" value="F:carbon-oxygen lyase activity, acting on polysaccharides"/>
    <property type="evidence" value="ECO:0007669"/>
    <property type="project" value="UniProtKB-ARBA"/>
</dbReference>
<dbReference type="Gene3D" id="2.70.98.10">
    <property type="match status" value="1"/>
</dbReference>
<evidence type="ECO:0000256" key="1">
    <source>
        <dbReference type="ARBA" id="ARBA00006699"/>
    </source>
</evidence>